<evidence type="ECO:0000313" key="13">
    <source>
        <dbReference type="EMBL" id="MBS3058707.1"/>
    </source>
</evidence>
<accession>A0A7J4KS28</accession>
<keyword evidence="2 11" id="KW-0444">Lipid biosynthesis</keyword>
<evidence type="ECO:0000256" key="9">
    <source>
        <dbReference type="ARBA" id="ARBA00023209"/>
    </source>
</evidence>
<dbReference type="EMBL" id="JAGVWB010000033">
    <property type="protein sequence ID" value="MBS3058707.1"/>
    <property type="molecule type" value="Genomic_DNA"/>
</dbReference>
<dbReference type="HAMAP" id="MF_01117">
    <property type="entry name" value="CDP_archaeol_synth"/>
    <property type="match status" value="1"/>
</dbReference>
<comment type="subcellular location">
    <subcellularLocation>
        <location evidence="11">Cell membrane</location>
        <topology evidence="11">Multi-pass membrane protein</topology>
    </subcellularLocation>
</comment>
<keyword evidence="9 11" id="KW-0594">Phospholipid biosynthesis</keyword>
<reference evidence="12" key="1">
    <citation type="journal article" date="2020" name="bioRxiv">
        <title>A rank-normalized archaeal taxonomy based on genome phylogeny resolves widespread incomplete and uneven classifications.</title>
        <authorList>
            <person name="Rinke C."/>
            <person name="Chuvochina M."/>
            <person name="Mussig A.J."/>
            <person name="Chaumeil P.-A."/>
            <person name="Waite D.W."/>
            <person name="Whitman W.B."/>
            <person name="Parks D.H."/>
            <person name="Hugenholtz P."/>
        </authorList>
    </citation>
    <scope>NUCLEOTIDE SEQUENCE</scope>
    <source>
        <strain evidence="12">UBA10036</strain>
    </source>
</reference>
<comment type="function">
    <text evidence="11">Catalyzes the formation of CDP-2,3-bis-(O-geranylgeranyl)-sn-glycerol (CDP-archaeol) from 2,3-bis-(O-geranylgeranyl)-sn-glycerol 1-phosphate (DGGGP) and CTP. This reaction is the third ether-bond-formation step in the biosynthesis of archaeal membrane lipids.</text>
</comment>
<dbReference type="Pfam" id="PF01864">
    <property type="entry name" value="CarS-like"/>
    <property type="match status" value="1"/>
</dbReference>
<organism evidence="12 14">
    <name type="scientific">Candidatus Iainarchaeum sp</name>
    <dbReference type="NCBI Taxonomy" id="3101447"/>
    <lineage>
        <taxon>Archaea</taxon>
        <taxon>Candidatus Iainarchaeota</taxon>
        <taxon>Candidatus Iainarchaeia</taxon>
        <taxon>Candidatus Iainarchaeales</taxon>
        <taxon>Candidatus Iainarchaeaceae</taxon>
        <taxon>Candidatus Iainarchaeum</taxon>
    </lineage>
</organism>
<keyword evidence="12" id="KW-0548">Nucleotidyltransferase</keyword>
<evidence type="ECO:0000256" key="8">
    <source>
        <dbReference type="ARBA" id="ARBA00023136"/>
    </source>
</evidence>
<dbReference type="InterPro" id="IPR032690">
    <property type="entry name" value="CarS"/>
</dbReference>
<dbReference type="EMBL" id="DUFJ01000028">
    <property type="protein sequence ID" value="HIH32831.1"/>
    <property type="molecule type" value="Genomic_DNA"/>
</dbReference>
<evidence type="ECO:0000256" key="7">
    <source>
        <dbReference type="ARBA" id="ARBA00023098"/>
    </source>
</evidence>
<dbReference type="PANTHER" id="PTHR39650:SF1">
    <property type="entry name" value="CDP-ARCHAEOL SYNTHASE"/>
    <property type="match status" value="1"/>
</dbReference>
<feature type="transmembrane region" description="Helical" evidence="11">
    <location>
        <begin position="147"/>
        <end position="166"/>
    </location>
</feature>
<dbReference type="EC" id="2.7.7.67" evidence="11"/>
<gene>
    <name evidence="11" type="primary">carS</name>
    <name evidence="12" type="ORF">HA227_01125</name>
    <name evidence="13" type="ORF">J4478_04895</name>
</gene>
<keyword evidence="6 11" id="KW-1133">Transmembrane helix</keyword>
<comment type="caution">
    <text evidence="12">The sequence shown here is derived from an EMBL/GenBank/DDBJ whole genome shotgun (WGS) entry which is preliminary data.</text>
</comment>
<evidence type="ECO:0000256" key="10">
    <source>
        <dbReference type="ARBA" id="ARBA00023264"/>
    </source>
</evidence>
<comment type="similarity">
    <text evidence="11">Belongs to the CDP-archaeol synthase family.</text>
</comment>
<dbReference type="AlphaFoldDB" id="A0A7J4KS28"/>
<name>A0A7J4KS28_9ARCH</name>
<dbReference type="GO" id="GO:0043338">
    <property type="term" value="F:CDP-2,3-bis-(O-geranylgeranyl)-sn-glycerol synthase activity"/>
    <property type="evidence" value="ECO:0007669"/>
    <property type="project" value="UniProtKB-EC"/>
</dbReference>
<dbReference type="GO" id="GO:0046474">
    <property type="term" value="P:glycerophospholipid biosynthetic process"/>
    <property type="evidence" value="ECO:0007669"/>
    <property type="project" value="UniProtKB-UniRule"/>
</dbReference>
<comment type="cofactor">
    <cofactor evidence="11">
        <name>Mg(2+)</name>
        <dbReference type="ChEBI" id="CHEBI:18420"/>
    </cofactor>
</comment>
<sequence>MIEEFWLRVALFLIPAYAANASAMLFGMILKSKTPLDLGIILPDKQPLLGKGKTWKGTASGIIVGTIAAGIIYALFPSETRAIAENYLIAGFLISLGAILGDMLGSFIKRRLLIKPGSPSPILDQLDFVAGGYLLLSLVYIPLAEELVFVAVFTVITHIATNYLAFKLGLKKVPW</sequence>
<feature type="transmembrane region" description="Helical" evidence="11">
    <location>
        <begin position="6"/>
        <end position="30"/>
    </location>
</feature>
<evidence type="ECO:0000256" key="11">
    <source>
        <dbReference type="HAMAP-Rule" id="MF_01117"/>
    </source>
</evidence>
<keyword evidence="3 11" id="KW-0808">Transferase</keyword>
<dbReference type="PANTHER" id="PTHR39650">
    <property type="entry name" value="CDP-ARCHAEOL SYNTHASE"/>
    <property type="match status" value="1"/>
</dbReference>
<dbReference type="GO" id="GO:0005886">
    <property type="term" value="C:plasma membrane"/>
    <property type="evidence" value="ECO:0007669"/>
    <property type="project" value="UniProtKB-SubCell"/>
</dbReference>
<proteinExistence type="inferred from homology"/>
<reference evidence="13" key="2">
    <citation type="submission" date="2021-03" db="EMBL/GenBank/DDBJ databases">
        <authorList>
            <person name="Jaffe A."/>
        </authorList>
    </citation>
    <scope>NUCLEOTIDE SEQUENCE</scope>
    <source>
        <strain evidence="13">RIFCSPLOWO2_01_FULL_43_13</strain>
    </source>
</reference>
<evidence type="ECO:0000256" key="2">
    <source>
        <dbReference type="ARBA" id="ARBA00022516"/>
    </source>
</evidence>
<feature type="transmembrane region" description="Helical" evidence="11">
    <location>
        <begin position="88"/>
        <end position="108"/>
    </location>
</feature>
<keyword evidence="10 11" id="KW-1208">Phospholipid metabolism</keyword>
<dbReference type="Proteomes" id="UP000527315">
    <property type="component" value="Unassembled WGS sequence"/>
</dbReference>
<keyword evidence="1 11" id="KW-1003">Cell membrane</keyword>
<evidence type="ECO:0000256" key="5">
    <source>
        <dbReference type="ARBA" id="ARBA00022842"/>
    </source>
</evidence>
<comment type="catalytic activity">
    <reaction evidence="11">
        <text>2,3-bis-O-(geranylgeranyl)-sn-glycerol 1-phosphate + CTP + H(+) = CDP-2,3-bis-O-(geranylgeranyl)-sn-glycerol + diphosphate</text>
        <dbReference type="Rhea" id="RHEA:25690"/>
        <dbReference type="ChEBI" id="CHEBI:15378"/>
        <dbReference type="ChEBI" id="CHEBI:33019"/>
        <dbReference type="ChEBI" id="CHEBI:37563"/>
        <dbReference type="ChEBI" id="CHEBI:58837"/>
        <dbReference type="ChEBI" id="CHEBI:58838"/>
        <dbReference type="EC" id="2.7.7.67"/>
    </reaction>
</comment>
<keyword evidence="5 11" id="KW-0460">Magnesium</keyword>
<evidence type="ECO:0000313" key="14">
    <source>
        <dbReference type="Proteomes" id="UP000527315"/>
    </source>
</evidence>
<evidence type="ECO:0000256" key="6">
    <source>
        <dbReference type="ARBA" id="ARBA00022989"/>
    </source>
</evidence>
<dbReference type="Proteomes" id="UP000680185">
    <property type="component" value="Unassembled WGS sequence"/>
</dbReference>
<evidence type="ECO:0000256" key="4">
    <source>
        <dbReference type="ARBA" id="ARBA00022692"/>
    </source>
</evidence>
<dbReference type="InterPro" id="IPR002726">
    <property type="entry name" value="CarS_archaea"/>
</dbReference>
<evidence type="ECO:0000313" key="12">
    <source>
        <dbReference type="EMBL" id="HIH32831.1"/>
    </source>
</evidence>
<reference evidence="13" key="3">
    <citation type="submission" date="2021-05" db="EMBL/GenBank/DDBJ databases">
        <title>Protein family content uncovers lineage relationships and bacterial pathway maintenance mechanisms in DPANN archaea.</title>
        <authorList>
            <person name="Castelle C.J."/>
            <person name="Meheust R."/>
            <person name="Jaffe A.L."/>
            <person name="Seitz K."/>
            <person name="Gong X."/>
            <person name="Baker B.J."/>
            <person name="Banfield J.F."/>
        </authorList>
    </citation>
    <scope>NUCLEOTIDE SEQUENCE</scope>
    <source>
        <strain evidence="13">RIFCSPLOWO2_01_FULL_43_13</strain>
    </source>
</reference>
<keyword evidence="4 11" id="KW-0812">Transmembrane</keyword>
<keyword evidence="7 11" id="KW-0443">Lipid metabolism</keyword>
<protein>
    <recommendedName>
        <fullName evidence="11">CDP-archaeol synthase</fullName>
        <ecNumber evidence="11">2.7.7.67</ecNumber>
    </recommendedName>
    <alternativeName>
        <fullName evidence="11">CDP-2,3-bis-(O-geranylgeranyl)-sn-glycerol synthase</fullName>
    </alternativeName>
</protein>
<feature type="transmembrane region" description="Helical" evidence="11">
    <location>
        <begin position="55"/>
        <end position="76"/>
    </location>
</feature>
<evidence type="ECO:0000256" key="1">
    <source>
        <dbReference type="ARBA" id="ARBA00022475"/>
    </source>
</evidence>
<keyword evidence="8 11" id="KW-0472">Membrane</keyword>
<evidence type="ECO:0000256" key="3">
    <source>
        <dbReference type="ARBA" id="ARBA00022679"/>
    </source>
</evidence>
<dbReference type="UniPathway" id="UPA00940"/>
<dbReference type="NCBIfam" id="NF003114">
    <property type="entry name" value="PRK04032.1"/>
    <property type="match status" value="1"/>
</dbReference>
<comment type="pathway">
    <text evidence="11">Membrane lipid metabolism; glycerophospholipid metabolism.</text>
</comment>